<comment type="caution">
    <text evidence="3">The sequence shown here is derived from an EMBL/GenBank/DDBJ whole genome shotgun (WGS) entry which is preliminary data.</text>
</comment>
<proteinExistence type="predicted"/>
<dbReference type="Gene3D" id="2.60.40.1090">
    <property type="entry name" value="Fimbrial-type adhesion domain"/>
    <property type="match status" value="1"/>
</dbReference>
<feature type="signal peptide" evidence="1">
    <location>
        <begin position="1"/>
        <end position="25"/>
    </location>
</feature>
<accession>A0ABX9FW01</accession>
<keyword evidence="1" id="KW-0732">Signal</keyword>
<organism evidence="3 4">
    <name type="scientific">Pseudocitrobacter faecalis</name>
    <dbReference type="NCBI Taxonomy" id="1398493"/>
    <lineage>
        <taxon>Bacteria</taxon>
        <taxon>Pseudomonadati</taxon>
        <taxon>Pseudomonadota</taxon>
        <taxon>Gammaproteobacteria</taxon>
        <taxon>Enterobacterales</taxon>
        <taxon>Enterobacteriaceae</taxon>
        <taxon>Pseudocitrobacter</taxon>
    </lineage>
</organism>
<evidence type="ECO:0000256" key="1">
    <source>
        <dbReference type="SAM" id="SignalP"/>
    </source>
</evidence>
<dbReference type="InterPro" id="IPR008966">
    <property type="entry name" value="Adhesion_dom_sf"/>
</dbReference>
<feature type="domain" description="Fimbrial-type adhesion" evidence="2">
    <location>
        <begin position="219"/>
        <end position="371"/>
    </location>
</feature>
<evidence type="ECO:0000313" key="3">
    <source>
        <dbReference type="EMBL" id="RBP10877.1"/>
    </source>
</evidence>
<keyword evidence="4" id="KW-1185">Reference proteome</keyword>
<sequence>MLKHFLRFTAVFFFVSLLSSQLASASCGILLGSVKHSDKSINLSTAFTASTVYTVSYTTSWSGSITCTLGLGLDSVYFFSAFGSKPVYLNYTSVDGTEDYWIKVTDEITGTTKTTVSGIAGIHSLSSYQTQYTLTFEYLSEKPAGVTDYTKTSTSGSINIFPAIVSDSAASTTYCTSVLWCQSQSYADNVWDYMMNDTTSWSSSRYLGYEKISINFEPQQTTCNLTHDLTIKLPPATLDTLQNNGEAPGINFRLPISCKDALGDNFSTRDISGWLSSSDILNDATTGTVLVNEDSEAGGVGISVRSSSVGSDIIFSSDSSKQSASEIFSVKKDDSVESAFNVSLYAYYKVYDSTQLTTGPVVATAQLMLGYD</sequence>
<dbReference type="InterPro" id="IPR000259">
    <property type="entry name" value="Adhesion_dom_fimbrial"/>
</dbReference>
<dbReference type="Pfam" id="PF00419">
    <property type="entry name" value="Fimbrial"/>
    <property type="match status" value="1"/>
</dbReference>
<evidence type="ECO:0000259" key="2">
    <source>
        <dbReference type="Pfam" id="PF00419"/>
    </source>
</evidence>
<dbReference type="EMBL" id="QNRL01000005">
    <property type="protein sequence ID" value="RBP10877.1"/>
    <property type="molecule type" value="Genomic_DNA"/>
</dbReference>
<protein>
    <submittedName>
        <fullName evidence="3">Fimbrial protein</fullName>
    </submittedName>
</protein>
<evidence type="ECO:0000313" key="4">
    <source>
        <dbReference type="Proteomes" id="UP000253201"/>
    </source>
</evidence>
<dbReference type="Proteomes" id="UP000253201">
    <property type="component" value="Unassembled WGS sequence"/>
</dbReference>
<reference evidence="3 4" key="1">
    <citation type="submission" date="2018-06" db="EMBL/GenBank/DDBJ databases">
        <title>Genomic Encyclopedia of Type Strains, Phase IV (KMG-IV): sequencing the most valuable type-strain genomes for metagenomic binning, comparative biology and taxonomic classification.</title>
        <authorList>
            <person name="Goeker M."/>
        </authorList>
    </citation>
    <scope>NUCLEOTIDE SEQUENCE [LARGE SCALE GENOMIC DNA]</scope>
    <source>
        <strain evidence="3 4">DSM 27453</strain>
    </source>
</reference>
<dbReference type="SUPFAM" id="SSF49401">
    <property type="entry name" value="Bacterial adhesins"/>
    <property type="match status" value="1"/>
</dbReference>
<dbReference type="RefSeq" id="WP_113858159.1">
    <property type="nucleotide sequence ID" value="NZ_QNRL01000005.1"/>
</dbReference>
<dbReference type="InterPro" id="IPR036937">
    <property type="entry name" value="Adhesion_dom_fimbrial_sf"/>
</dbReference>
<name>A0ABX9FW01_9ENTR</name>
<feature type="chain" id="PRO_5046248703" evidence="1">
    <location>
        <begin position="26"/>
        <end position="372"/>
    </location>
</feature>
<dbReference type="PROSITE" id="PS51257">
    <property type="entry name" value="PROKAR_LIPOPROTEIN"/>
    <property type="match status" value="1"/>
</dbReference>
<gene>
    <name evidence="3" type="ORF">DFQ50_105191</name>
</gene>